<dbReference type="RefSeq" id="WP_008937580.1">
    <property type="nucleotide sequence ID" value="NZ_APAT01000005.1"/>
</dbReference>
<dbReference type="Pfam" id="PF13302">
    <property type="entry name" value="Acetyltransf_3"/>
    <property type="match status" value="1"/>
</dbReference>
<dbReference type="PANTHER" id="PTHR43610">
    <property type="entry name" value="BLL6696 PROTEIN"/>
    <property type="match status" value="1"/>
</dbReference>
<dbReference type="Proteomes" id="UP000011960">
    <property type="component" value="Unassembled WGS sequence"/>
</dbReference>
<dbReference type="PROSITE" id="PS51186">
    <property type="entry name" value="GNAT"/>
    <property type="match status" value="1"/>
</dbReference>
<evidence type="ECO:0000259" key="1">
    <source>
        <dbReference type="PROSITE" id="PS51186"/>
    </source>
</evidence>
<dbReference type="InterPro" id="IPR016181">
    <property type="entry name" value="Acyl_CoA_acyltransferase"/>
</dbReference>
<organism evidence="2 3">
    <name type="scientific">Marinobacter santoriniensis NKSG1</name>
    <dbReference type="NCBI Taxonomy" id="1288826"/>
    <lineage>
        <taxon>Bacteria</taxon>
        <taxon>Pseudomonadati</taxon>
        <taxon>Pseudomonadota</taxon>
        <taxon>Gammaproteobacteria</taxon>
        <taxon>Pseudomonadales</taxon>
        <taxon>Marinobacteraceae</taxon>
        <taxon>Marinobacter</taxon>
    </lineage>
</organism>
<sequence>MDVSPVTLEGQLVRLEPLKPSHRDALFAAASDGELWNSDLTIVPASLEATEGYIREALEGKDKGIYLPFVIVHKPTERVVGTTRYRAITPPHRRVEIGSTWLSASAQRTGINTESKLLLLEHAFEQLECLRVEFLTDVLNVQSRAAIQRLGATFEGVFRAHMVMPNGRSRDSACFSIIASEWPDIRHRLKSRLSSGTEAKL</sequence>
<dbReference type="InterPro" id="IPR000182">
    <property type="entry name" value="GNAT_dom"/>
</dbReference>
<evidence type="ECO:0000313" key="2">
    <source>
        <dbReference type="EMBL" id="EMP57371.1"/>
    </source>
</evidence>
<reference evidence="2 3" key="1">
    <citation type="journal article" date="2013" name="Genome Announc.">
        <title>Genome Sequence of Hydrothermal Arsenic-Respiring Bacterium Marinobacter santoriniensis NKSG1T.</title>
        <authorList>
            <person name="Handley K.M."/>
            <person name="Upton M."/>
            <person name="Beatson S.A."/>
            <person name="Hery M."/>
            <person name="Lloyd J.R."/>
        </authorList>
    </citation>
    <scope>NUCLEOTIDE SEQUENCE [LARGE SCALE GENOMIC DNA]</scope>
    <source>
        <strain evidence="2 3">NKSG1</strain>
    </source>
</reference>
<keyword evidence="3" id="KW-1185">Reference proteome</keyword>
<dbReference type="GO" id="GO:0016747">
    <property type="term" value="F:acyltransferase activity, transferring groups other than amino-acyl groups"/>
    <property type="evidence" value="ECO:0007669"/>
    <property type="project" value="InterPro"/>
</dbReference>
<dbReference type="STRING" id="1288826.MSNKSG1_02083"/>
<dbReference type="PATRIC" id="fig|1288826.3.peg.402"/>
<keyword evidence="2" id="KW-0808">Transferase</keyword>
<name>M7CUX2_9GAMM</name>
<comment type="caution">
    <text evidence="2">The sequence shown here is derived from an EMBL/GenBank/DDBJ whole genome shotgun (WGS) entry which is preliminary data.</text>
</comment>
<evidence type="ECO:0000313" key="3">
    <source>
        <dbReference type="Proteomes" id="UP000011960"/>
    </source>
</evidence>
<accession>M7CUX2</accession>
<feature type="domain" description="N-acetyltransferase" evidence="1">
    <location>
        <begin position="13"/>
        <end position="171"/>
    </location>
</feature>
<gene>
    <name evidence="2" type="ORF">MSNKSG1_02083</name>
</gene>
<protein>
    <submittedName>
        <fullName evidence="2">Acetyltransferase</fullName>
    </submittedName>
</protein>
<dbReference type="eggNOG" id="COG1670">
    <property type="taxonomic scope" value="Bacteria"/>
</dbReference>
<dbReference type="PANTHER" id="PTHR43610:SF1">
    <property type="entry name" value="N-ACETYLTRANSFERASE DOMAIN-CONTAINING PROTEIN"/>
    <property type="match status" value="1"/>
</dbReference>
<dbReference type="AlphaFoldDB" id="M7CUX2"/>
<dbReference type="Gene3D" id="3.40.630.30">
    <property type="match status" value="1"/>
</dbReference>
<proteinExistence type="predicted"/>
<dbReference type="SUPFAM" id="SSF55729">
    <property type="entry name" value="Acyl-CoA N-acyltransferases (Nat)"/>
    <property type="match status" value="1"/>
</dbReference>
<dbReference type="EMBL" id="APAT01000005">
    <property type="protein sequence ID" value="EMP57371.1"/>
    <property type="molecule type" value="Genomic_DNA"/>
</dbReference>
<dbReference type="OrthoDB" id="5295305at2"/>